<name>A0A0E9P8I5_ANGAN</name>
<sequence length="22" mass="2462">MKLPPLTSHLFRRGSACLFSLS</sequence>
<dbReference type="EMBL" id="GBXM01108379">
    <property type="protein sequence ID" value="JAH00198.1"/>
    <property type="molecule type" value="Transcribed_RNA"/>
</dbReference>
<proteinExistence type="predicted"/>
<reference evidence="1" key="2">
    <citation type="journal article" date="2015" name="Fish Shellfish Immunol.">
        <title>Early steps in the European eel (Anguilla anguilla)-Vibrio vulnificus interaction in the gills: Role of the RtxA13 toxin.</title>
        <authorList>
            <person name="Callol A."/>
            <person name="Pajuelo D."/>
            <person name="Ebbesson L."/>
            <person name="Teles M."/>
            <person name="MacKenzie S."/>
            <person name="Amaro C."/>
        </authorList>
    </citation>
    <scope>NUCLEOTIDE SEQUENCE</scope>
</reference>
<organism evidence="1">
    <name type="scientific">Anguilla anguilla</name>
    <name type="common">European freshwater eel</name>
    <name type="synonym">Muraena anguilla</name>
    <dbReference type="NCBI Taxonomy" id="7936"/>
    <lineage>
        <taxon>Eukaryota</taxon>
        <taxon>Metazoa</taxon>
        <taxon>Chordata</taxon>
        <taxon>Craniata</taxon>
        <taxon>Vertebrata</taxon>
        <taxon>Euteleostomi</taxon>
        <taxon>Actinopterygii</taxon>
        <taxon>Neopterygii</taxon>
        <taxon>Teleostei</taxon>
        <taxon>Anguilliformes</taxon>
        <taxon>Anguillidae</taxon>
        <taxon>Anguilla</taxon>
    </lineage>
</organism>
<accession>A0A0E9P8I5</accession>
<evidence type="ECO:0000313" key="1">
    <source>
        <dbReference type="EMBL" id="JAH00198.1"/>
    </source>
</evidence>
<protein>
    <submittedName>
        <fullName evidence="1">Uncharacterized protein</fullName>
    </submittedName>
</protein>
<dbReference type="AlphaFoldDB" id="A0A0E9P8I5"/>
<reference evidence="1" key="1">
    <citation type="submission" date="2014-11" db="EMBL/GenBank/DDBJ databases">
        <authorList>
            <person name="Amaro Gonzalez C."/>
        </authorList>
    </citation>
    <scope>NUCLEOTIDE SEQUENCE</scope>
</reference>